<protein>
    <recommendedName>
        <fullName evidence="3">Inclusion body protein</fullName>
    </recommendedName>
</protein>
<dbReference type="OrthoDB" id="5817734at2"/>
<evidence type="ECO:0000313" key="2">
    <source>
        <dbReference type="Proteomes" id="UP000440224"/>
    </source>
</evidence>
<comment type="caution">
    <text evidence="1">The sequence shown here is derived from an EMBL/GenBank/DDBJ whole genome shotgun (WGS) entry which is preliminary data.</text>
</comment>
<name>A0A6N7PTZ7_9BACT</name>
<dbReference type="EMBL" id="WJIE01000004">
    <property type="protein sequence ID" value="MRG93554.1"/>
    <property type="molecule type" value="Genomic_DNA"/>
</dbReference>
<organism evidence="1 2">
    <name type="scientific">Polyangium spumosum</name>
    <dbReference type="NCBI Taxonomy" id="889282"/>
    <lineage>
        <taxon>Bacteria</taxon>
        <taxon>Pseudomonadati</taxon>
        <taxon>Myxococcota</taxon>
        <taxon>Polyangia</taxon>
        <taxon>Polyangiales</taxon>
        <taxon>Polyangiaceae</taxon>
        <taxon>Polyangium</taxon>
    </lineage>
</organism>
<evidence type="ECO:0008006" key="3">
    <source>
        <dbReference type="Google" id="ProtNLM"/>
    </source>
</evidence>
<sequence length="181" mass="19824">MAQDILIIVNAETGTVQMFAADPSIVQGNSQGSNELWIRVPASENLRWRVEPLQLSEGVSGEGDMYHAIISSVRLWGANAGQNQGDAGNYLVNWASNNGAGDTPYYNPPGDLIPGKNEDGKPASIGTQGINRPFVECTTQLSNRDEETSLKLAYSFTVDIYQGRQKVRSISWDPYVTVYRP</sequence>
<gene>
    <name evidence="1" type="ORF">GF068_16780</name>
</gene>
<reference evidence="1 2" key="1">
    <citation type="submission" date="2019-10" db="EMBL/GenBank/DDBJ databases">
        <title>A soil myxobacterium in the family Polyangiaceae.</title>
        <authorList>
            <person name="Li Y."/>
            <person name="Wang J."/>
        </authorList>
    </citation>
    <scope>NUCLEOTIDE SEQUENCE [LARGE SCALE GENOMIC DNA]</scope>
    <source>
        <strain evidence="1 2">DSM 14734</strain>
    </source>
</reference>
<dbReference type="AlphaFoldDB" id="A0A6N7PTZ7"/>
<dbReference type="RefSeq" id="WP_153820376.1">
    <property type="nucleotide sequence ID" value="NZ_WJIE01000004.1"/>
</dbReference>
<proteinExistence type="predicted"/>
<keyword evidence="2" id="KW-1185">Reference proteome</keyword>
<dbReference type="Proteomes" id="UP000440224">
    <property type="component" value="Unassembled WGS sequence"/>
</dbReference>
<evidence type="ECO:0000313" key="1">
    <source>
        <dbReference type="EMBL" id="MRG93554.1"/>
    </source>
</evidence>
<accession>A0A6N7PTZ7</accession>